<reference evidence="1 2" key="2">
    <citation type="journal article" date="2018" name="Plant J.">
        <title>The Physcomitrella patens chromosome-scale assembly reveals moss genome structure and evolution.</title>
        <authorList>
            <person name="Lang D."/>
            <person name="Ullrich K.K."/>
            <person name="Murat F."/>
            <person name="Fuchs J."/>
            <person name="Jenkins J."/>
            <person name="Haas F.B."/>
            <person name="Piednoel M."/>
            <person name="Gundlach H."/>
            <person name="Van Bel M."/>
            <person name="Meyberg R."/>
            <person name="Vives C."/>
            <person name="Morata J."/>
            <person name="Symeonidi A."/>
            <person name="Hiss M."/>
            <person name="Muchero W."/>
            <person name="Kamisugi Y."/>
            <person name="Saleh O."/>
            <person name="Blanc G."/>
            <person name="Decker E.L."/>
            <person name="van Gessel N."/>
            <person name="Grimwood J."/>
            <person name="Hayes R.D."/>
            <person name="Graham S.W."/>
            <person name="Gunter L.E."/>
            <person name="McDaniel S.F."/>
            <person name="Hoernstein S.N.W."/>
            <person name="Larsson A."/>
            <person name="Li F.W."/>
            <person name="Perroud P.F."/>
            <person name="Phillips J."/>
            <person name="Ranjan P."/>
            <person name="Rokshar D.S."/>
            <person name="Rothfels C.J."/>
            <person name="Schneider L."/>
            <person name="Shu S."/>
            <person name="Stevenson D.W."/>
            <person name="Thummler F."/>
            <person name="Tillich M."/>
            <person name="Villarreal Aguilar J.C."/>
            <person name="Widiez T."/>
            <person name="Wong G.K."/>
            <person name="Wymore A."/>
            <person name="Zhang Y."/>
            <person name="Zimmer A.D."/>
            <person name="Quatrano R.S."/>
            <person name="Mayer K.F.X."/>
            <person name="Goodstein D."/>
            <person name="Casacuberta J.M."/>
            <person name="Vandepoele K."/>
            <person name="Reski R."/>
            <person name="Cuming A.C."/>
            <person name="Tuskan G.A."/>
            <person name="Maumus F."/>
            <person name="Salse J."/>
            <person name="Schmutz J."/>
            <person name="Rensing S.A."/>
        </authorList>
    </citation>
    <scope>NUCLEOTIDE SEQUENCE [LARGE SCALE GENOMIC DNA]</scope>
    <source>
        <strain evidence="1 2">cv. Gransden 2004</strain>
    </source>
</reference>
<protein>
    <submittedName>
        <fullName evidence="1">Uncharacterized protein</fullName>
    </submittedName>
</protein>
<keyword evidence="2" id="KW-1185">Reference proteome</keyword>
<dbReference type="Proteomes" id="UP000006727">
    <property type="component" value="Chromosome 10"/>
</dbReference>
<sequence>MMAWVANPVRPIQFPFPLSPPSLPSLPLVLALWPVGLAGQKYYKYLFCHHLLTFTGYLCPPRELPPPPKFL</sequence>
<proteinExistence type="predicted"/>
<dbReference type="AlphaFoldDB" id="A0A7I3YVG4"/>
<name>A0A7I3YVG4_PHYPA</name>
<organism evidence="1 2">
    <name type="scientific">Physcomitrium patens</name>
    <name type="common">Spreading-leaved earth moss</name>
    <name type="synonym">Physcomitrella patens</name>
    <dbReference type="NCBI Taxonomy" id="3218"/>
    <lineage>
        <taxon>Eukaryota</taxon>
        <taxon>Viridiplantae</taxon>
        <taxon>Streptophyta</taxon>
        <taxon>Embryophyta</taxon>
        <taxon>Bryophyta</taxon>
        <taxon>Bryophytina</taxon>
        <taxon>Bryopsida</taxon>
        <taxon>Funariidae</taxon>
        <taxon>Funariales</taxon>
        <taxon>Funariaceae</taxon>
        <taxon>Physcomitrium</taxon>
    </lineage>
</organism>
<dbReference type="Gramene" id="Pp3c10_7230V3.3">
    <property type="protein sequence ID" value="PAC:32901768.CDS.1"/>
    <property type="gene ID" value="Pp3c10_7230"/>
</dbReference>
<reference evidence="1" key="3">
    <citation type="submission" date="2020-12" db="UniProtKB">
        <authorList>
            <consortium name="EnsemblPlants"/>
        </authorList>
    </citation>
    <scope>IDENTIFICATION</scope>
</reference>
<dbReference type="EMBL" id="ABEU02000010">
    <property type="status" value="NOT_ANNOTATED_CDS"/>
    <property type="molecule type" value="Genomic_DNA"/>
</dbReference>
<accession>A0A7I3YVG4</accession>
<reference evidence="1 2" key="1">
    <citation type="journal article" date="2008" name="Science">
        <title>The Physcomitrella genome reveals evolutionary insights into the conquest of land by plants.</title>
        <authorList>
            <person name="Rensing S."/>
            <person name="Lang D."/>
            <person name="Zimmer A."/>
            <person name="Terry A."/>
            <person name="Salamov A."/>
            <person name="Shapiro H."/>
            <person name="Nishiyama T."/>
            <person name="Perroud P.-F."/>
            <person name="Lindquist E."/>
            <person name="Kamisugi Y."/>
            <person name="Tanahashi T."/>
            <person name="Sakakibara K."/>
            <person name="Fujita T."/>
            <person name="Oishi K."/>
            <person name="Shin-I T."/>
            <person name="Kuroki Y."/>
            <person name="Toyoda A."/>
            <person name="Suzuki Y."/>
            <person name="Hashimoto A."/>
            <person name="Yamaguchi K."/>
            <person name="Sugano A."/>
            <person name="Kohara Y."/>
            <person name="Fujiyama A."/>
            <person name="Anterola A."/>
            <person name="Aoki S."/>
            <person name="Ashton N."/>
            <person name="Barbazuk W.B."/>
            <person name="Barker E."/>
            <person name="Bennetzen J."/>
            <person name="Bezanilla M."/>
            <person name="Blankenship R."/>
            <person name="Cho S.H."/>
            <person name="Dutcher S."/>
            <person name="Estelle M."/>
            <person name="Fawcett J.A."/>
            <person name="Gundlach H."/>
            <person name="Hanada K."/>
            <person name="Heyl A."/>
            <person name="Hicks K.A."/>
            <person name="Hugh J."/>
            <person name="Lohr M."/>
            <person name="Mayer K."/>
            <person name="Melkozernov A."/>
            <person name="Murata T."/>
            <person name="Nelson D."/>
            <person name="Pils B."/>
            <person name="Prigge M."/>
            <person name="Reiss B."/>
            <person name="Renner T."/>
            <person name="Rombauts S."/>
            <person name="Rushton P."/>
            <person name="Sanderfoot A."/>
            <person name="Schween G."/>
            <person name="Shiu S.-H."/>
            <person name="Stueber K."/>
            <person name="Theodoulou F.L."/>
            <person name="Tu H."/>
            <person name="Van de Peer Y."/>
            <person name="Verrier P.J."/>
            <person name="Waters E."/>
            <person name="Wood A."/>
            <person name="Yang L."/>
            <person name="Cove D."/>
            <person name="Cuming A."/>
            <person name="Hasebe M."/>
            <person name="Lucas S."/>
            <person name="Mishler D.B."/>
            <person name="Reski R."/>
            <person name="Grigoriev I."/>
            <person name="Quatrano R.S."/>
            <person name="Boore J.L."/>
        </authorList>
    </citation>
    <scope>NUCLEOTIDE SEQUENCE [LARGE SCALE GENOMIC DNA]</scope>
    <source>
        <strain evidence="1 2">cv. Gransden 2004</strain>
    </source>
</reference>
<dbReference type="InParanoid" id="A0A7I3YVG4"/>
<dbReference type="EnsemblPlants" id="Pp3c10_7230V3.3">
    <property type="protein sequence ID" value="PAC:32901768.CDS.1"/>
    <property type="gene ID" value="Pp3c10_7230"/>
</dbReference>
<evidence type="ECO:0000313" key="2">
    <source>
        <dbReference type="Proteomes" id="UP000006727"/>
    </source>
</evidence>
<evidence type="ECO:0000313" key="1">
    <source>
        <dbReference type="EnsemblPlants" id="PAC:32901768.CDS.1"/>
    </source>
</evidence>